<dbReference type="NCBIfam" id="NF041060">
    <property type="entry name" value="DpdB"/>
    <property type="match status" value="1"/>
</dbReference>
<reference evidence="1 2" key="1">
    <citation type="submission" date="2019-03" db="EMBL/GenBank/DDBJ databases">
        <title>Sequencing the genomes of 1000 actinobacteria strains.</title>
        <authorList>
            <person name="Klenk H.-P."/>
        </authorList>
    </citation>
    <scope>NUCLEOTIDE SEQUENCE [LARGE SCALE GENOMIC DNA]</scope>
    <source>
        <strain evidence="1 2">DSM 18936</strain>
    </source>
</reference>
<dbReference type="EMBL" id="SOAU01000001">
    <property type="protein sequence ID" value="TDT14591.1"/>
    <property type="molecule type" value="Genomic_DNA"/>
</dbReference>
<dbReference type="OrthoDB" id="237364at2"/>
<name>A0A4R7HUI1_9ACTN</name>
<dbReference type="NCBIfam" id="TIGR03187">
    <property type="entry name" value="DGQHR"/>
    <property type="match status" value="1"/>
</dbReference>
<evidence type="ECO:0000313" key="2">
    <source>
        <dbReference type="Proteomes" id="UP000294558"/>
    </source>
</evidence>
<proteinExistence type="predicted"/>
<dbReference type="AlphaFoldDB" id="A0A4R7HUI1"/>
<dbReference type="Pfam" id="PF14072">
    <property type="entry name" value="DndB"/>
    <property type="match status" value="1"/>
</dbReference>
<dbReference type="Proteomes" id="UP000294558">
    <property type="component" value="Unassembled WGS sequence"/>
</dbReference>
<evidence type="ECO:0000313" key="1">
    <source>
        <dbReference type="EMBL" id="TDT14591.1"/>
    </source>
</evidence>
<dbReference type="InterPro" id="IPR017642">
    <property type="entry name" value="DNA_S_mod_DndB"/>
</dbReference>
<keyword evidence="2" id="KW-1185">Reference proteome</keyword>
<dbReference type="RefSeq" id="WP_133867125.1">
    <property type="nucleotide sequence ID" value="NZ_SOAU01000001.1"/>
</dbReference>
<accession>A0A4R7HUI1</accession>
<comment type="caution">
    <text evidence="1">The sequence shown here is derived from an EMBL/GenBank/DDBJ whole genome shotgun (WGS) entry which is preliminary data.</text>
</comment>
<protein>
    <submittedName>
        <fullName evidence="1">DGQHR domain-containing protein</fullName>
    </submittedName>
</protein>
<sequence length="374" mass="41923">MTVSDQAVELRLPALAITQSPGRVLYQFAVDGKLLDDFATVSRIRRDDESAVQGYQRPESLQHITAIRKYIESDAPMIPNGIVIAFDDRVRFEPSVKSDTYSVPGEIVIPVDVSEAPELRPGWIVDGQQRTAAIRDANVSQFPIPVTAFITANEEEQREQFILVNSTKPLPRSLIYELIPGTTGMLPPSLARRKISAELLDLLNWDSESPFHWRIQTPTNPEGVIKDNSILRMLDNSIIEGYLYNFRDPVDGTGDLEAMATVVNDYWTAVSLVFPGDWNSTPRKSRLVHGAGIVAMGFLMDAMCDRLRDENRLNVDGFLAEVSLIADSCAWSSGEWELASGTKRKWNDFQNTSKDIQILANHVLAAYRNSRRTR</sequence>
<dbReference type="InterPro" id="IPR017601">
    <property type="entry name" value="DGQHR-contain_dom"/>
</dbReference>
<dbReference type="CDD" id="cd16413">
    <property type="entry name" value="DGQHR_domain"/>
    <property type="match status" value="1"/>
</dbReference>
<organism evidence="1 2">
    <name type="scientific">Ilumatobacter fluminis</name>
    <dbReference type="NCBI Taxonomy" id="467091"/>
    <lineage>
        <taxon>Bacteria</taxon>
        <taxon>Bacillati</taxon>
        <taxon>Actinomycetota</taxon>
        <taxon>Acidimicrobiia</taxon>
        <taxon>Acidimicrobiales</taxon>
        <taxon>Ilumatobacteraceae</taxon>
        <taxon>Ilumatobacter</taxon>
    </lineage>
</organism>
<gene>
    <name evidence="1" type="ORF">BDK89_0146</name>
</gene>